<dbReference type="SUPFAM" id="SSF50249">
    <property type="entry name" value="Nucleic acid-binding proteins"/>
    <property type="match status" value="1"/>
</dbReference>
<dbReference type="Gene3D" id="2.40.50.140">
    <property type="entry name" value="Nucleic acid-binding proteins"/>
    <property type="match status" value="1"/>
</dbReference>
<dbReference type="AlphaFoldDB" id="A0A8J3FXW6"/>
<dbReference type="Pfam" id="PF00313">
    <property type="entry name" value="CSD"/>
    <property type="match status" value="1"/>
</dbReference>
<evidence type="ECO:0000313" key="4">
    <source>
        <dbReference type="Proteomes" id="UP000637578"/>
    </source>
</evidence>
<dbReference type="PANTHER" id="PTHR46565:SF20">
    <property type="entry name" value="COLD SHOCK DOMAIN-CONTAINING PROTEIN 4"/>
    <property type="match status" value="1"/>
</dbReference>
<accession>A0A8J3FXW6</accession>
<dbReference type="PROSITE" id="PS51857">
    <property type="entry name" value="CSD_2"/>
    <property type="match status" value="1"/>
</dbReference>
<sequence length="143" mass="15384">MVTGKVVRFDHVRGYGFIAPHSGGEDVFLHTNDLIDEKYLVQPGSIVEFEVEQGDRGLKASSVRIVERGPVVSGPSSPAHARSANSDGGSADDLCDVLSSAELSQEVTEVLLEGDPTLTGAQIVRVRQEIVALAKKHGWIENY</sequence>
<organism evidence="3 4">
    <name type="scientific">Longimycelium tulufanense</name>
    <dbReference type="NCBI Taxonomy" id="907463"/>
    <lineage>
        <taxon>Bacteria</taxon>
        <taxon>Bacillati</taxon>
        <taxon>Actinomycetota</taxon>
        <taxon>Actinomycetes</taxon>
        <taxon>Pseudonocardiales</taxon>
        <taxon>Pseudonocardiaceae</taxon>
        <taxon>Longimycelium</taxon>
    </lineage>
</organism>
<dbReference type="GO" id="GO:0003677">
    <property type="term" value="F:DNA binding"/>
    <property type="evidence" value="ECO:0007669"/>
    <property type="project" value="UniProtKB-KW"/>
</dbReference>
<proteinExistence type="predicted"/>
<feature type="domain" description="CSD" evidence="2">
    <location>
        <begin position="1"/>
        <end position="65"/>
    </location>
</feature>
<name>A0A8J3FXW6_9PSEU</name>
<dbReference type="PRINTS" id="PR00050">
    <property type="entry name" value="COLDSHOCK"/>
</dbReference>
<protein>
    <submittedName>
        <fullName evidence="3">DNA-binding protein</fullName>
    </submittedName>
</protein>
<dbReference type="RefSeq" id="WP_189062011.1">
    <property type="nucleotide sequence ID" value="NZ_BMMK01000060.1"/>
</dbReference>
<dbReference type="PANTHER" id="PTHR46565">
    <property type="entry name" value="COLD SHOCK DOMAIN PROTEIN 2"/>
    <property type="match status" value="1"/>
</dbReference>
<dbReference type="SMART" id="SM00357">
    <property type="entry name" value="CSP"/>
    <property type="match status" value="1"/>
</dbReference>
<keyword evidence="3" id="KW-0238">DNA-binding</keyword>
<reference evidence="3" key="1">
    <citation type="journal article" date="2014" name="Int. J. Syst. Evol. Microbiol.">
        <title>Complete genome sequence of Corynebacterium casei LMG S-19264T (=DSM 44701T), isolated from a smear-ripened cheese.</title>
        <authorList>
            <consortium name="US DOE Joint Genome Institute (JGI-PGF)"/>
            <person name="Walter F."/>
            <person name="Albersmeier A."/>
            <person name="Kalinowski J."/>
            <person name="Ruckert C."/>
        </authorList>
    </citation>
    <scope>NUCLEOTIDE SEQUENCE</scope>
    <source>
        <strain evidence="3">CGMCC 4.5737</strain>
    </source>
</reference>
<dbReference type="EMBL" id="BMMK01000060">
    <property type="protein sequence ID" value="GGM83164.1"/>
    <property type="molecule type" value="Genomic_DNA"/>
</dbReference>
<dbReference type="InterPro" id="IPR012340">
    <property type="entry name" value="NA-bd_OB-fold"/>
</dbReference>
<dbReference type="CDD" id="cd04458">
    <property type="entry name" value="CSP_CDS"/>
    <property type="match status" value="1"/>
</dbReference>
<comment type="caution">
    <text evidence="3">The sequence shown here is derived from an EMBL/GenBank/DDBJ whole genome shotgun (WGS) entry which is preliminary data.</text>
</comment>
<evidence type="ECO:0000313" key="3">
    <source>
        <dbReference type="EMBL" id="GGM83164.1"/>
    </source>
</evidence>
<feature type="region of interest" description="Disordered" evidence="1">
    <location>
        <begin position="69"/>
        <end position="90"/>
    </location>
</feature>
<dbReference type="Proteomes" id="UP000637578">
    <property type="component" value="Unassembled WGS sequence"/>
</dbReference>
<evidence type="ECO:0000256" key="1">
    <source>
        <dbReference type="SAM" id="MobiDB-lite"/>
    </source>
</evidence>
<evidence type="ECO:0000259" key="2">
    <source>
        <dbReference type="PROSITE" id="PS51857"/>
    </source>
</evidence>
<dbReference type="InterPro" id="IPR002059">
    <property type="entry name" value="CSP_DNA-bd"/>
</dbReference>
<keyword evidence="4" id="KW-1185">Reference proteome</keyword>
<gene>
    <name evidence="3" type="ORF">GCM10012275_62220</name>
</gene>
<reference evidence="3" key="2">
    <citation type="submission" date="2020-09" db="EMBL/GenBank/DDBJ databases">
        <authorList>
            <person name="Sun Q."/>
            <person name="Zhou Y."/>
        </authorList>
    </citation>
    <scope>NUCLEOTIDE SEQUENCE</scope>
    <source>
        <strain evidence="3">CGMCC 4.5737</strain>
    </source>
</reference>
<dbReference type="InterPro" id="IPR011129">
    <property type="entry name" value="CSD"/>
</dbReference>